<proteinExistence type="predicted"/>
<sequence>MRRIISKPEVCLLKCPEEGDMHQKETHTFTVKQRWTNLGSESKTPPQYFVAIKLIC</sequence>
<dbReference type="Proteomes" id="UP001044222">
    <property type="component" value="Chromosome 17"/>
</dbReference>
<comment type="caution">
    <text evidence="1">The sequence shown here is derived from an EMBL/GenBank/DDBJ whole genome shotgun (WGS) entry which is preliminary data.</text>
</comment>
<evidence type="ECO:0000313" key="2">
    <source>
        <dbReference type="Proteomes" id="UP001044222"/>
    </source>
</evidence>
<dbReference type="AlphaFoldDB" id="A0A9D3LSD4"/>
<name>A0A9D3LSD4_ANGAN</name>
<accession>A0A9D3LSD4</accession>
<dbReference type="EMBL" id="JAFIRN010000017">
    <property type="protein sequence ID" value="KAG5831833.1"/>
    <property type="molecule type" value="Genomic_DNA"/>
</dbReference>
<keyword evidence="2" id="KW-1185">Reference proteome</keyword>
<protein>
    <submittedName>
        <fullName evidence="1">Uncharacterized protein</fullName>
    </submittedName>
</protein>
<evidence type="ECO:0000313" key="1">
    <source>
        <dbReference type="EMBL" id="KAG5831833.1"/>
    </source>
</evidence>
<reference evidence="1" key="1">
    <citation type="submission" date="2021-01" db="EMBL/GenBank/DDBJ databases">
        <title>A chromosome-scale assembly of European eel, Anguilla anguilla.</title>
        <authorList>
            <person name="Henkel C."/>
            <person name="Jong-Raadsen S.A."/>
            <person name="Dufour S."/>
            <person name="Weltzien F.-A."/>
            <person name="Palstra A.P."/>
            <person name="Pelster B."/>
            <person name="Spaink H.P."/>
            <person name="Van Den Thillart G.E."/>
            <person name="Jansen H."/>
            <person name="Zahm M."/>
            <person name="Klopp C."/>
            <person name="Cedric C."/>
            <person name="Louis A."/>
            <person name="Berthelot C."/>
            <person name="Parey E."/>
            <person name="Roest Crollius H."/>
            <person name="Montfort J."/>
            <person name="Robinson-Rechavi M."/>
            <person name="Bucao C."/>
            <person name="Bouchez O."/>
            <person name="Gislard M."/>
            <person name="Lluch J."/>
            <person name="Milhes M."/>
            <person name="Lampietro C."/>
            <person name="Lopez Roques C."/>
            <person name="Donnadieu C."/>
            <person name="Braasch I."/>
            <person name="Desvignes T."/>
            <person name="Postlethwait J."/>
            <person name="Bobe J."/>
            <person name="Guiguen Y."/>
            <person name="Dirks R."/>
        </authorList>
    </citation>
    <scope>NUCLEOTIDE SEQUENCE</scope>
    <source>
        <strain evidence="1">Tag_6206</strain>
        <tissue evidence="1">Liver</tissue>
    </source>
</reference>
<gene>
    <name evidence="1" type="ORF">ANANG_G00283580</name>
</gene>
<organism evidence="1 2">
    <name type="scientific">Anguilla anguilla</name>
    <name type="common">European freshwater eel</name>
    <name type="synonym">Muraena anguilla</name>
    <dbReference type="NCBI Taxonomy" id="7936"/>
    <lineage>
        <taxon>Eukaryota</taxon>
        <taxon>Metazoa</taxon>
        <taxon>Chordata</taxon>
        <taxon>Craniata</taxon>
        <taxon>Vertebrata</taxon>
        <taxon>Euteleostomi</taxon>
        <taxon>Actinopterygii</taxon>
        <taxon>Neopterygii</taxon>
        <taxon>Teleostei</taxon>
        <taxon>Anguilliformes</taxon>
        <taxon>Anguillidae</taxon>
        <taxon>Anguilla</taxon>
    </lineage>
</organism>